<keyword evidence="2" id="KW-1185">Reference proteome</keyword>
<accession>A0A9D4YVD2</accession>
<dbReference type="Proteomes" id="UP001055712">
    <property type="component" value="Unassembled WGS sequence"/>
</dbReference>
<evidence type="ECO:0000313" key="1">
    <source>
        <dbReference type="EMBL" id="KAI3428189.1"/>
    </source>
</evidence>
<comment type="caution">
    <text evidence="1">The sequence shown here is derived from an EMBL/GenBank/DDBJ whole genome shotgun (WGS) entry which is preliminary data.</text>
</comment>
<evidence type="ECO:0000313" key="2">
    <source>
        <dbReference type="Proteomes" id="UP001055712"/>
    </source>
</evidence>
<protein>
    <submittedName>
        <fullName evidence="1">Uncharacterized protein</fullName>
    </submittedName>
</protein>
<dbReference type="EMBL" id="SIDB01000009">
    <property type="protein sequence ID" value="KAI3428189.1"/>
    <property type="molecule type" value="Genomic_DNA"/>
</dbReference>
<organism evidence="1 2">
    <name type="scientific">Chlorella vulgaris</name>
    <name type="common">Green alga</name>
    <dbReference type="NCBI Taxonomy" id="3077"/>
    <lineage>
        <taxon>Eukaryota</taxon>
        <taxon>Viridiplantae</taxon>
        <taxon>Chlorophyta</taxon>
        <taxon>core chlorophytes</taxon>
        <taxon>Trebouxiophyceae</taxon>
        <taxon>Chlorellales</taxon>
        <taxon>Chlorellaceae</taxon>
        <taxon>Chlorella clade</taxon>
        <taxon>Chlorella</taxon>
    </lineage>
</organism>
<proteinExistence type="predicted"/>
<gene>
    <name evidence="1" type="ORF">D9Q98_006569</name>
</gene>
<reference evidence="1" key="2">
    <citation type="submission" date="2020-11" db="EMBL/GenBank/DDBJ databases">
        <authorList>
            <person name="Cecchin M."/>
            <person name="Marcolungo L."/>
            <person name="Rossato M."/>
            <person name="Girolomoni L."/>
            <person name="Cosentino E."/>
            <person name="Cuine S."/>
            <person name="Li-Beisson Y."/>
            <person name="Delledonne M."/>
            <person name="Ballottari M."/>
        </authorList>
    </citation>
    <scope>NUCLEOTIDE SEQUENCE</scope>
    <source>
        <strain evidence="1">211/11P</strain>
        <tissue evidence="1">Whole cell</tissue>
    </source>
</reference>
<sequence>MSTPEKSRLPGHFSAYPLLDRHHDKLTNGKSGVRDNALATARKLGLELPNSKSKALREIAGMDGKDLEVCSKDAMALMQAMYGAQAAAGGDSELHFHHSNRSGEMLSAATDEACLLRLLLATAPNQGLLVPRKVNKEEDTALTYALSFVPPSLEYPSPVPIHISINAKDAQPLADEAAKRTLERHVNNGLVDTIASWLDPKGRLATGADAQQEIHMRLWRDTRLANWYTADEETLSRRPYVAAFRSEEAFKAVCDEAIKGYIQKSLEACKALELLMQPFVEARAARDAAKRVLLHSVSAPSRLLSSPATTVVAAPRKSPTVWSSKEMYKVLKLYYDEKKTVTAVGKALDRPESSVRAILQPGGAAEYLSREEFLETIFDREVKEVTKRPACMLWAALQQENWDVNSLPGFFPEFMQRALKVIFVAFPEVGGEPAVGSEPVDASLQCAAAALPAPGAAVASGSSTQLQLTGSAEGASCKGARQGAEAGEEQTAGKCVEAATEAVMEAAHAGVAEPGALGDKDHGGCKSPDVGNLALPGKAVKEEQEFVDVAGAMRCLSLN</sequence>
<dbReference type="AlphaFoldDB" id="A0A9D4YVD2"/>
<name>A0A9D4YVD2_CHLVU</name>
<reference evidence="1" key="1">
    <citation type="journal article" date="2019" name="Plant J.">
        <title>Chlorella vulgaris genome assembly and annotation reveals the molecular basis for metabolic acclimation to high light conditions.</title>
        <authorList>
            <person name="Cecchin M."/>
            <person name="Marcolungo L."/>
            <person name="Rossato M."/>
            <person name="Girolomoni L."/>
            <person name="Cosentino E."/>
            <person name="Cuine S."/>
            <person name="Li-Beisson Y."/>
            <person name="Delledonne M."/>
            <person name="Ballottari M."/>
        </authorList>
    </citation>
    <scope>NUCLEOTIDE SEQUENCE</scope>
    <source>
        <strain evidence="1">211/11P</strain>
    </source>
</reference>